<dbReference type="AlphaFoldDB" id="A0A5A5S1E0"/>
<gene>
    <name evidence="2" type="ORF">MiTs_01211</name>
</gene>
<name>A0A5A5S1E0_MICAE</name>
<protein>
    <submittedName>
        <fullName evidence="2">Uncharacterized protein</fullName>
    </submittedName>
</protein>
<evidence type="ECO:0000313" key="2">
    <source>
        <dbReference type="EMBL" id="GCA79222.1"/>
    </source>
</evidence>
<evidence type="ECO:0000313" key="3">
    <source>
        <dbReference type="Proteomes" id="UP000324689"/>
    </source>
</evidence>
<organism evidence="2 3">
    <name type="scientific">Microcystis aeruginosa NIES-2521</name>
    <dbReference type="NCBI Taxonomy" id="2303983"/>
    <lineage>
        <taxon>Bacteria</taxon>
        <taxon>Bacillati</taxon>
        <taxon>Cyanobacteriota</taxon>
        <taxon>Cyanophyceae</taxon>
        <taxon>Oscillatoriophycideae</taxon>
        <taxon>Chroococcales</taxon>
        <taxon>Microcystaceae</taxon>
        <taxon>Microcystis</taxon>
    </lineage>
</organism>
<dbReference type="Proteomes" id="UP000324689">
    <property type="component" value="Unassembled WGS sequence"/>
</dbReference>
<accession>A0A5A5S1E0</accession>
<proteinExistence type="predicted"/>
<evidence type="ECO:0000256" key="1">
    <source>
        <dbReference type="SAM" id="MobiDB-lite"/>
    </source>
</evidence>
<feature type="region of interest" description="Disordered" evidence="1">
    <location>
        <begin position="1"/>
        <end position="23"/>
    </location>
</feature>
<comment type="caution">
    <text evidence="2">The sequence shown here is derived from an EMBL/GenBank/DDBJ whole genome shotgun (WGS) entry which is preliminary data.</text>
</comment>
<reference evidence="2 3" key="1">
    <citation type="submission" date="2018-09" db="EMBL/GenBank/DDBJ databases">
        <title>Evolutionary history of phycoerythrin pigmentation in the water bloom-forming cyanobacterium Microcystis aeruginosa.</title>
        <authorList>
            <person name="Tanabe Y."/>
            <person name="Tanabe Y."/>
            <person name="Yamaguchi H."/>
        </authorList>
    </citation>
    <scope>NUCLEOTIDE SEQUENCE [LARGE SCALE GENOMIC DNA]</scope>
    <source>
        <strain evidence="2 3">NIES-2521</strain>
    </source>
</reference>
<sequence length="54" mass="5900">MLGGADFGIRTASQPRSLLPDPTLGLFQQTLNSWAKNQEKQQKSAVTPLTNSQK</sequence>
<dbReference type="EMBL" id="BHVQ01000010">
    <property type="protein sequence ID" value="GCA79222.1"/>
    <property type="molecule type" value="Genomic_DNA"/>
</dbReference>